<accession>A0A0F9AJR2</accession>
<dbReference type="EMBL" id="LAZR01045574">
    <property type="protein sequence ID" value="KKK98550.1"/>
    <property type="molecule type" value="Genomic_DNA"/>
</dbReference>
<comment type="caution">
    <text evidence="1">The sequence shown here is derived from an EMBL/GenBank/DDBJ whole genome shotgun (WGS) entry which is preliminary data.</text>
</comment>
<name>A0A0F9AJR2_9ZZZZ</name>
<evidence type="ECO:0000313" key="1">
    <source>
        <dbReference type="EMBL" id="KKK98550.1"/>
    </source>
</evidence>
<organism evidence="1">
    <name type="scientific">marine sediment metagenome</name>
    <dbReference type="NCBI Taxonomy" id="412755"/>
    <lineage>
        <taxon>unclassified sequences</taxon>
        <taxon>metagenomes</taxon>
        <taxon>ecological metagenomes</taxon>
    </lineage>
</organism>
<reference evidence="1" key="1">
    <citation type="journal article" date="2015" name="Nature">
        <title>Complex archaea that bridge the gap between prokaryotes and eukaryotes.</title>
        <authorList>
            <person name="Spang A."/>
            <person name="Saw J.H."/>
            <person name="Jorgensen S.L."/>
            <person name="Zaremba-Niedzwiedzka K."/>
            <person name="Martijn J."/>
            <person name="Lind A.E."/>
            <person name="van Eijk R."/>
            <person name="Schleper C."/>
            <person name="Guy L."/>
            <person name="Ettema T.J."/>
        </authorList>
    </citation>
    <scope>NUCLEOTIDE SEQUENCE</scope>
</reference>
<proteinExistence type="predicted"/>
<sequence>LYPDGKTCSICGEKKEIIEFHWYDKYPYAECKACTRLRDRSKSRYKYHNGCELCGVLSAPRFESHHIDYVKDISVVLCARCHTLVHGFEKICLSPREWAANKTTLWAQRRSESK</sequence>
<protein>
    <submittedName>
        <fullName evidence="1">Uncharacterized protein</fullName>
    </submittedName>
</protein>
<feature type="non-terminal residue" evidence="1">
    <location>
        <position position="1"/>
    </location>
</feature>
<gene>
    <name evidence="1" type="ORF">LCGC14_2641670</name>
</gene>
<dbReference type="AlphaFoldDB" id="A0A0F9AJR2"/>